<dbReference type="Proteomes" id="UP001165587">
    <property type="component" value="Unassembled WGS sequence"/>
</dbReference>
<dbReference type="Gene3D" id="3.30.9.20">
    <property type="match status" value="1"/>
</dbReference>
<dbReference type="InterPro" id="IPR001155">
    <property type="entry name" value="OxRdtase_FMN_N"/>
</dbReference>
<dbReference type="GO" id="GO:0071949">
    <property type="term" value="F:FAD binding"/>
    <property type="evidence" value="ECO:0007669"/>
    <property type="project" value="InterPro"/>
</dbReference>
<name>A0AA42BWN0_9MICO</name>
<evidence type="ECO:0000259" key="2">
    <source>
        <dbReference type="Pfam" id="PF01494"/>
    </source>
</evidence>
<dbReference type="PRINTS" id="PR00420">
    <property type="entry name" value="RNGMNOXGNASE"/>
</dbReference>
<feature type="domain" description="NADH:flavin oxidoreductase/NADH oxidase N-terminal" evidence="1">
    <location>
        <begin position="398"/>
        <end position="729"/>
    </location>
</feature>
<dbReference type="InterPro" id="IPR036188">
    <property type="entry name" value="FAD/NAD-bd_sf"/>
</dbReference>
<dbReference type="EMBL" id="JANLCK010000006">
    <property type="protein sequence ID" value="MCS5726638.1"/>
    <property type="molecule type" value="Genomic_DNA"/>
</dbReference>
<accession>A0AA42BWN0</accession>
<dbReference type="Pfam" id="PF00724">
    <property type="entry name" value="Oxidored_FMN"/>
    <property type="match status" value="1"/>
</dbReference>
<proteinExistence type="predicted"/>
<evidence type="ECO:0000313" key="4">
    <source>
        <dbReference type="Proteomes" id="UP001165587"/>
    </source>
</evidence>
<dbReference type="InterPro" id="IPR002938">
    <property type="entry name" value="FAD-bd"/>
</dbReference>
<dbReference type="NCBIfam" id="NF006101">
    <property type="entry name" value="PRK08255.1"/>
    <property type="match status" value="1"/>
</dbReference>
<dbReference type="SUPFAM" id="SSF51395">
    <property type="entry name" value="FMN-linked oxidoreductases"/>
    <property type="match status" value="1"/>
</dbReference>
<organism evidence="3 4">
    <name type="scientific">Herbiconiux oxytropis</name>
    <dbReference type="NCBI Taxonomy" id="2970915"/>
    <lineage>
        <taxon>Bacteria</taxon>
        <taxon>Bacillati</taxon>
        <taxon>Actinomycetota</taxon>
        <taxon>Actinomycetes</taxon>
        <taxon>Micrococcales</taxon>
        <taxon>Microbacteriaceae</taxon>
        <taxon>Herbiconiux</taxon>
    </lineage>
</organism>
<protein>
    <submittedName>
        <fullName evidence="3">Bifunctional salicylyl-CoA 5-hydroxylase/oxidoreductase</fullName>
    </submittedName>
</protein>
<evidence type="ECO:0000259" key="1">
    <source>
        <dbReference type="Pfam" id="PF00724"/>
    </source>
</evidence>
<dbReference type="CDD" id="cd02932">
    <property type="entry name" value="OYE_YqiM_FMN"/>
    <property type="match status" value="1"/>
</dbReference>
<dbReference type="Gene3D" id="3.50.50.60">
    <property type="entry name" value="FAD/NAD(P)-binding domain"/>
    <property type="match status" value="1"/>
</dbReference>
<dbReference type="Pfam" id="PF01494">
    <property type="entry name" value="FAD_binding_3"/>
    <property type="match status" value="1"/>
</dbReference>
<dbReference type="GO" id="GO:0050661">
    <property type="term" value="F:NADP binding"/>
    <property type="evidence" value="ECO:0007669"/>
    <property type="project" value="InterPro"/>
</dbReference>
<dbReference type="InterPro" id="IPR013785">
    <property type="entry name" value="Aldolase_TIM"/>
</dbReference>
<reference evidence="3" key="1">
    <citation type="submission" date="2022-08" db="EMBL/GenBank/DDBJ databases">
        <authorList>
            <person name="Deng Y."/>
            <person name="Han X.-F."/>
            <person name="Zhang Y.-Q."/>
        </authorList>
    </citation>
    <scope>NUCLEOTIDE SEQUENCE</scope>
    <source>
        <strain evidence="3">CPCC 203407</strain>
    </source>
</reference>
<feature type="domain" description="FAD-binding" evidence="2">
    <location>
        <begin position="3"/>
        <end position="325"/>
    </location>
</feature>
<dbReference type="RefSeq" id="WP_259529268.1">
    <property type="nucleotide sequence ID" value="NZ_JANLCK010000006.1"/>
</dbReference>
<gene>
    <name evidence="3" type="ORF">N1028_12120</name>
</gene>
<dbReference type="PANTHER" id="PTHR43303:SF3">
    <property type="entry name" value="BLR3436 PROTEIN"/>
    <property type="match status" value="1"/>
</dbReference>
<comment type="caution">
    <text evidence="3">The sequence shown here is derived from an EMBL/GenBank/DDBJ whole genome shotgun (WGS) entry which is preliminary data.</text>
</comment>
<keyword evidence="4" id="KW-1185">Reference proteome</keyword>
<dbReference type="PANTHER" id="PTHR43303">
    <property type="entry name" value="NADPH DEHYDROGENASE C23G7.10C-RELATED"/>
    <property type="match status" value="1"/>
</dbReference>
<sequence>MKIACIGGGPGGLYSAILLKLADPAHEVTVYERNAVDETFGFGVVFSEETLDGLRAADPVSFERIEKLWRKWSAMDVDFLGYQERSDGHAFAALARKDLLMVLADRAAELGVELVHNTDAPLAEELRLTHDLVIASDGVNSRTRETYAAEFGEKVEVRPFKYAWFGTDRPIECFTFVFVNTPYGMFWAHIYPFGENGSTFLVETDPETWHRAGLDDSVRVPGQTDEKALKFCEEIFAEYLQGHALQGNNSNWLNFRDVTNEHWHTGNVVIIGDAAHTAHFSIGSGTKQALEDAVALVGAVAGEPTVEDALLRYEEIRRPVAASLRRSAMTSLEWFESIHRYTVLPPAQFVFQLLTRSQRITYDNLRVRDPLYMARVDDWFAEDQAARGTGAPSGTPPMFFPYKLRDLELKNRVVVSPTAQYSAVDGVPTDWHLVHLGSRAVGGAGLVFTEMTCVSPEGRITPGCPGIYDDEQEQAWARVVDFVHSNSSAAIGLQIGHSGRKGSTKLMWEGMDEALDEGNWPIVAPSPIPYLADGQVPHELTEAEIAGIVEEHVQAALRGARAGFDILELHFAHGYLVSSFLSPLSNKRTDGYGGDAAGRSRFAIEVFDAVRAVWPESKPISVRISATDWVDGGFSGDDAVELSRVLKEHGCDIIDVSTGQTSTEAKPNYGRLYQTPFADRIRLEAGIPTMTVGAVSSIDDVNTILVAGRADLCLLSRPHLVDPYWTLNAALDLGYRDKTVPKQYKSGLRARRRAQTP</sequence>
<dbReference type="AlphaFoldDB" id="A0AA42BWN0"/>
<evidence type="ECO:0000313" key="3">
    <source>
        <dbReference type="EMBL" id="MCS5726638.1"/>
    </source>
</evidence>
<dbReference type="SUPFAM" id="SSF51905">
    <property type="entry name" value="FAD/NAD(P)-binding domain"/>
    <property type="match status" value="1"/>
</dbReference>
<dbReference type="GO" id="GO:0003959">
    <property type="term" value="F:NADPH dehydrogenase activity"/>
    <property type="evidence" value="ECO:0007669"/>
    <property type="project" value="InterPro"/>
</dbReference>
<dbReference type="InterPro" id="IPR044152">
    <property type="entry name" value="YqjM-like"/>
</dbReference>
<dbReference type="GO" id="GO:0010181">
    <property type="term" value="F:FMN binding"/>
    <property type="evidence" value="ECO:0007669"/>
    <property type="project" value="InterPro"/>
</dbReference>
<dbReference type="Gene3D" id="3.20.20.70">
    <property type="entry name" value="Aldolase class I"/>
    <property type="match status" value="1"/>
</dbReference>